<dbReference type="NCBIfam" id="TIGR00200">
    <property type="entry name" value="cinA_nterm"/>
    <property type="match status" value="1"/>
</dbReference>
<dbReference type="RefSeq" id="WP_345823828.1">
    <property type="nucleotide sequence ID" value="NZ_JBDIML010000001.1"/>
</dbReference>
<dbReference type="CDD" id="cd00885">
    <property type="entry name" value="cinA"/>
    <property type="match status" value="1"/>
</dbReference>
<evidence type="ECO:0000259" key="2">
    <source>
        <dbReference type="SMART" id="SM00852"/>
    </source>
</evidence>
<dbReference type="SMART" id="SM00852">
    <property type="entry name" value="MoCF_biosynth"/>
    <property type="match status" value="1"/>
</dbReference>
<dbReference type="InterPro" id="IPR008136">
    <property type="entry name" value="CinA_C"/>
</dbReference>
<dbReference type="InterPro" id="IPR008135">
    <property type="entry name" value="Competence-induced_CinA"/>
</dbReference>
<organism evidence="3 4">
    <name type="scientific">Ornithinibacillus xuwenensis</name>
    <dbReference type="NCBI Taxonomy" id="3144668"/>
    <lineage>
        <taxon>Bacteria</taxon>
        <taxon>Bacillati</taxon>
        <taxon>Bacillota</taxon>
        <taxon>Bacilli</taxon>
        <taxon>Bacillales</taxon>
        <taxon>Bacillaceae</taxon>
        <taxon>Ornithinibacillus</taxon>
    </lineage>
</organism>
<feature type="domain" description="MoaB/Mog" evidence="2">
    <location>
        <begin position="7"/>
        <end position="173"/>
    </location>
</feature>
<dbReference type="PANTHER" id="PTHR13939:SF0">
    <property type="entry name" value="NMN AMIDOHYDROLASE-LIKE PROTEIN YFAY"/>
    <property type="match status" value="1"/>
</dbReference>
<dbReference type="NCBIfam" id="TIGR00199">
    <property type="entry name" value="PncC_domain"/>
    <property type="match status" value="1"/>
</dbReference>
<comment type="similarity">
    <text evidence="1">Belongs to the CinA family.</text>
</comment>
<evidence type="ECO:0000256" key="1">
    <source>
        <dbReference type="HAMAP-Rule" id="MF_00226"/>
    </source>
</evidence>
<dbReference type="Pfam" id="PF00994">
    <property type="entry name" value="MoCF_biosynth"/>
    <property type="match status" value="1"/>
</dbReference>
<proteinExistence type="inferred from homology"/>
<accession>A0ABU9XHP2</accession>
<dbReference type="EMBL" id="JBDIML010000001">
    <property type="protein sequence ID" value="MEN2766377.1"/>
    <property type="molecule type" value="Genomic_DNA"/>
</dbReference>
<dbReference type="SUPFAM" id="SSF53218">
    <property type="entry name" value="Molybdenum cofactor biosynthesis proteins"/>
    <property type="match status" value="1"/>
</dbReference>
<dbReference type="InterPro" id="IPR041424">
    <property type="entry name" value="CinA_KH"/>
</dbReference>
<keyword evidence="4" id="KW-1185">Reference proteome</keyword>
<dbReference type="InterPro" id="IPR036425">
    <property type="entry name" value="MoaB/Mog-like_dom_sf"/>
</dbReference>
<dbReference type="PANTHER" id="PTHR13939">
    <property type="entry name" value="NICOTINAMIDE-NUCLEOTIDE AMIDOHYDROLASE PNCC"/>
    <property type="match status" value="1"/>
</dbReference>
<reference evidence="3 4" key="1">
    <citation type="submission" date="2024-05" db="EMBL/GenBank/DDBJ databases">
        <authorList>
            <person name="Haq I."/>
            <person name="Ullah Z."/>
            <person name="Ahmad R."/>
            <person name="Li M."/>
            <person name="Tong Y."/>
        </authorList>
    </citation>
    <scope>NUCLEOTIDE SEQUENCE [LARGE SCALE GENOMIC DNA]</scope>
    <source>
        <strain evidence="3 4">16A2E</strain>
    </source>
</reference>
<evidence type="ECO:0000313" key="4">
    <source>
        <dbReference type="Proteomes" id="UP001444625"/>
    </source>
</evidence>
<dbReference type="Pfam" id="PF02464">
    <property type="entry name" value="CinA"/>
    <property type="match status" value="1"/>
</dbReference>
<dbReference type="InterPro" id="IPR001453">
    <property type="entry name" value="MoaB/Mog_dom"/>
</dbReference>
<dbReference type="PIRSF" id="PIRSF006728">
    <property type="entry name" value="CinA"/>
    <property type="match status" value="1"/>
</dbReference>
<dbReference type="InterPro" id="IPR036653">
    <property type="entry name" value="CinA-like_C"/>
</dbReference>
<dbReference type="SUPFAM" id="SSF142433">
    <property type="entry name" value="CinA-like"/>
    <property type="match status" value="1"/>
</dbReference>
<sequence>MKTVNAEIVAVGTELLLGQIANTNAQWISEQLALHGINVYYHGVVGDNLTRAKDIFDAAQNRSDVIIVTGGLGPTDDDLTREAFQLLSGIEIIEHNPSMKKIEAYFKRNNTVMTPNNRKQARVFHGASIIENNVGMAPGMIVEYQSKTWVFLPGVPREMKSMMNEGVLPYLSQLHGQTDVIKSYVLRFIGIGESKLEHELKELIDSQQNPTIAPLAQADGVVIRLTAKASSEERAIDLLEQTKSAILAKVGPYFIGMNDENIEHRIVSLLRDGQHKIASAESLTGGKFIEKMIAVPGASVVCNGAIVCYDESVKRDVLQVSSSTLDNFGTVSEACALEMSQNVAKLLGTSVGISFTGIAGPDSVEGKAVGTVYISIYIEGVDHFANKYEFIGDREAIRQRAVLKGYELLFHNLKT</sequence>
<evidence type="ECO:0000313" key="3">
    <source>
        <dbReference type="EMBL" id="MEN2766377.1"/>
    </source>
</evidence>
<comment type="caution">
    <text evidence="3">The sequence shown here is derived from an EMBL/GenBank/DDBJ whole genome shotgun (WGS) entry which is preliminary data.</text>
</comment>
<dbReference type="Gene3D" id="3.90.950.20">
    <property type="entry name" value="CinA-like"/>
    <property type="match status" value="1"/>
</dbReference>
<name>A0ABU9XHP2_9BACI</name>
<protein>
    <recommendedName>
        <fullName evidence="1">Putative competence-damage inducible protein</fullName>
    </recommendedName>
</protein>
<dbReference type="HAMAP" id="MF_00226_B">
    <property type="entry name" value="CinA_B"/>
    <property type="match status" value="1"/>
</dbReference>
<dbReference type="Proteomes" id="UP001444625">
    <property type="component" value="Unassembled WGS sequence"/>
</dbReference>
<dbReference type="Gene3D" id="3.40.980.10">
    <property type="entry name" value="MoaB/Mog-like domain"/>
    <property type="match status" value="1"/>
</dbReference>
<gene>
    <name evidence="1" type="primary">cinA</name>
    <name evidence="3" type="ORF">ABC228_04195</name>
</gene>
<dbReference type="Pfam" id="PF18146">
    <property type="entry name" value="CinA_KH"/>
    <property type="match status" value="1"/>
</dbReference>
<dbReference type="InterPro" id="IPR050101">
    <property type="entry name" value="CinA"/>
</dbReference>
<dbReference type="NCBIfam" id="TIGR00177">
    <property type="entry name" value="molyb_syn"/>
    <property type="match status" value="1"/>
</dbReference>
<dbReference type="NCBIfam" id="NF001813">
    <property type="entry name" value="PRK00549.1"/>
    <property type="match status" value="1"/>
</dbReference>